<gene>
    <name evidence="2" type="ORF">BKA14_000418</name>
</gene>
<comment type="caution">
    <text evidence="2">The sequence shown here is derived from an EMBL/GenBank/DDBJ whole genome shotgun (WGS) entry which is preliminary data.</text>
</comment>
<evidence type="ECO:0000259" key="1">
    <source>
        <dbReference type="Pfam" id="PF14024"/>
    </source>
</evidence>
<reference evidence="2 3" key="1">
    <citation type="submission" date="2020-08" db="EMBL/GenBank/DDBJ databases">
        <title>Sequencing the genomes of 1000 actinobacteria strains.</title>
        <authorList>
            <person name="Klenk H.-P."/>
        </authorList>
    </citation>
    <scope>NUCLEOTIDE SEQUENCE [LARGE SCALE GENOMIC DNA]</scope>
    <source>
        <strain evidence="2 3">DSM 45518</strain>
    </source>
</reference>
<feature type="domain" description="DUF4240" evidence="1">
    <location>
        <begin position="1"/>
        <end position="137"/>
    </location>
</feature>
<organism evidence="2 3">
    <name type="scientific">Paractinoplanes abujensis</name>
    <dbReference type="NCBI Taxonomy" id="882441"/>
    <lineage>
        <taxon>Bacteria</taxon>
        <taxon>Bacillati</taxon>
        <taxon>Actinomycetota</taxon>
        <taxon>Actinomycetes</taxon>
        <taxon>Micromonosporales</taxon>
        <taxon>Micromonosporaceae</taxon>
        <taxon>Paractinoplanes</taxon>
    </lineage>
</organism>
<evidence type="ECO:0000313" key="3">
    <source>
        <dbReference type="Proteomes" id="UP000542742"/>
    </source>
</evidence>
<dbReference type="RefSeq" id="WP_184949250.1">
    <property type="nucleotide sequence ID" value="NZ_BOMC01000050.1"/>
</dbReference>
<protein>
    <recommendedName>
        <fullName evidence="1">DUF4240 domain-containing protein</fullName>
    </recommendedName>
</protein>
<dbReference type="InterPro" id="IPR025334">
    <property type="entry name" value="DUF4240"/>
</dbReference>
<evidence type="ECO:0000313" key="2">
    <source>
        <dbReference type="EMBL" id="MBB4690270.1"/>
    </source>
</evidence>
<dbReference type="AlphaFoldDB" id="A0A7W7CKM3"/>
<keyword evidence="3" id="KW-1185">Reference proteome</keyword>
<sequence length="191" mass="21855">MDLDGFWALIERSARKKKDQDERADWLTGELAKLPPAEIESFEILYYGLRDRVDTWHMWGAAVLVCSGASDDGFWYFQAWLIGQGREVFEAAVADPDSLADVPAVRALAGRDCDDWSEDEWPDWELLDYVASEAYEEVTDGDDLDDALEDRGLIFRSSPEPSDPRFDLDDLAERRRRYPRLSALFDPVPSL</sequence>
<name>A0A7W7CKM3_9ACTN</name>
<accession>A0A7W7CKM3</accession>
<dbReference type="Proteomes" id="UP000542742">
    <property type="component" value="Unassembled WGS sequence"/>
</dbReference>
<dbReference type="Pfam" id="PF14024">
    <property type="entry name" value="DUF4240"/>
    <property type="match status" value="1"/>
</dbReference>
<dbReference type="EMBL" id="JACHMF010000001">
    <property type="protein sequence ID" value="MBB4690270.1"/>
    <property type="molecule type" value="Genomic_DNA"/>
</dbReference>
<proteinExistence type="predicted"/>